<dbReference type="RefSeq" id="WP_154445461.1">
    <property type="nucleotide sequence ID" value="NZ_WIND01000002.1"/>
</dbReference>
<keyword evidence="3" id="KW-1185">Reference proteome</keyword>
<name>A0A6L5YXS3_9RHOB</name>
<sequence>MSARGQRTTGSRFLYEPFDATSARIDAHERITEERWMNLERRLQVIEGLLDRMERRLWLVVFGVAAFLAGEVAVSLLSTTQ</sequence>
<dbReference type="AlphaFoldDB" id="A0A6L5YXS3"/>
<keyword evidence="1" id="KW-0812">Transmembrane</keyword>
<evidence type="ECO:0008006" key="4">
    <source>
        <dbReference type="Google" id="ProtNLM"/>
    </source>
</evidence>
<dbReference type="EMBL" id="WIND01000002">
    <property type="protein sequence ID" value="MSU88998.1"/>
    <property type="molecule type" value="Genomic_DNA"/>
</dbReference>
<feature type="transmembrane region" description="Helical" evidence="1">
    <location>
        <begin position="57"/>
        <end position="78"/>
    </location>
</feature>
<keyword evidence="1" id="KW-1133">Transmembrane helix</keyword>
<accession>A0A6L5YXS3</accession>
<comment type="caution">
    <text evidence="2">The sequence shown here is derived from an EMBL/GenBank/DDBJ whole genome shotgun (WGS) entry which is preliminary data.</text>
</comment>
<protein>
    <recommendedName>
        <fullName evidence="4">Gene transfer agent protein</fullName>
    </recommendedName>
</protein>
<organism evidence="2 3">
    <name type="scientific">Halovulum marinum</name>
    <dbReference type="NCBI Taxonomy" id="2662447"/>
    <lineage>
        <taxon>Bacteria</taxon>
        <taxon>Pseudomonadati</taxon>
        <taxon>Pseudomonadota</taxon>
        <taxon>Alphaproteobacteria</taxon>
        <taxon>Rhodobacterales</taxon>
        <taxon>Paracoccaceae</taxon>
        <taxon>Halovulum</taxon>
    </lineage>
</organism>
<gene>
    <name evidence="2" type="ORF">GE300_05080</name>
</gene>
<reference evidence="2 3" key="1">
    <citation type="submission" date="2019-10" db="EMBL/GenBank/DDBJ databases">
        <title>Cognatihalovulum marinum gen. nov. sp. nov., a new member of the family Rhodobacteraceae isolated from deep seawater of the Northwest Indian Ocean.</title>
        <authorList>
            <person name="Ruan C."/>
            <person name="Wang J."/>
            <person name="Zheng X."/>
            <person name="Song L."/>
            <person name="Zhu Y."/>
            <person name="Huang Y."/>
            <person name="Lu Z."/>
            <person name="Du W."/>
            <person name="Huang L."/>
            <person name="Dai X."/>
        </authorList>
    </citation>
    <scope>NUCLEOTIDE SEQUENCE [LARGE SCALE GENOMIC DNA]</scope>
    <source>
        <strain evidence="2 3">2CG4</strain>
    </source>
</reference>
<keyword evidence="1" id="KW-0472">Membrane</keyword>
<proteinExistence type="predicted"/>
<evidence type="ECO:0000313" key="3">
    <source>
        <dbReference type="Proteomes" id="UP000474957"/>
    </source>
</evidence>
<evidence type="ECO:0000313" key="2">
    <source>
        <dbReference type="EMBL" id="MSU88998.1"/>
    </source>
</evidence>
<dbReference type="Proteomes" id="UP000474957">
    <property type="component" value="Unassembled WGS sequence"/>
</dbReference>
<evidence type="ECO:0000256" key="1">
    <source>
        <dbReference type="SAM" id="Phobius"/>
    </source>
</evidence>